<accession>A0A5J4SUX5</accession>
<proteinExistence type="predicted"/>
<organism evidence="1">
    <name type="scientific">termite gut metagenome</name>
    <dbReference type="NCBI Taxonomy" id="433724"/>
    <lineage>
        <taxon>unclassified sequences</taxon>
        <taxon>metagenomes</taxon>
        <taxon>organismal metagenomes</taxon>
    </lineage>
</organism>
<gene>
    <name evidence="1" type="ORF">EZS27_003600</name>
</gene>
<dbReference type="EMBL" id="SNRY01000056">
    <property type="protein sequence ID" value="KAA6349000.1"/>
    <property type="molecule type" value="Genomic_DNA"/>
</dbReference>
<evidence type="ECO:0000313" key="1">
    <source>
        <dbReference type="EMBL" id="KAA6349000.1"/>
    </source>
</evidence>
<dbReference type="AlphaFoldDB" id="A0A5J4SUX5"/>
<sequence>MVTQSISLSIWQKKVDTKITQDNILNWLQTGANTAEGIRLAEQSGAPSLTLRLFHSNPTANRRVMMEWLCRTHGIEANFQTLPNHTEVVIRRSTSFREEFPFLNQPDCPTELETLASRKFAKYHAYVDLHRKLQDCTTLQECADTSRQLIDNYLENREIWEELNYYKAHHTLLGKHSIFREFARRKELLAMPVKELMLRKSKVESNIWRVKNEIKKGNKPHLDAERKERLTAYETELAEVNRLLG</sequence>
<protein>
    <submittedName>
        <fullName evidence="1">Uncharacterized protein</fullName>
    </submittedName>
</protein>
<reference evidence="1" key="1">
    <citation type="submission" date="2019-03" db="EMBL/GenBank/DDBJ databases">
        <title>Single cell metagenomics reveals metabolic interactions within the superorganism composed of flagellate Streblomastix strix and complex community of Bacteroidetes bacteria on its surface.</title>
        <authorList>
            <person name="Treitli S.C."/>
            <person name="Kolisko M."/>
            <person name="Husnik F."/>
            <person name="Keeling P."/>
            <person name="Hampl V."/>
        </authorList>
    </citation>
    <scope>NUCLEOTIDE SEQUENCE</scope>
    <source>
        <strain evidence="1">STM</strain>
    </source>
</reference>
<name>A0A5J4SUX5_9ZZZZ</name>
<comment type="caution">
    <text evidence="1">The sequence shown here is derived from an EMBL/GenBank/DDBJ whole genome shotgun (WGS) entry which is preliminary data.</text>
</comment>